<feature type="domain" description="SHSP" evidence="3">
    <location>
        <begin position="45"/>
        <end position="153"/>
    </location>
</feature>
<dbReference type="PROSITE" id="PS01031">
    <property type="entry name" value="SHSP"/>
    <property type="match status" value="1"/>
</dbReference>
<dbReference type="AlphaFoldDB" id="A0AA35CPC4"/>
<dbReference type="Proteomes" id="UP001163687">
    <property type="component" value="Chromosome"/>
</dbReference>
<dbReference type="Pfam" id="PF00011">
    <property type="entry name" value="HSP20"/>
    <property type="match status" value="1"/>
</dbReference>
<protein>
    <recommendedName>
        <fullName evidence="3">SHSP domain-containing protein</fullName>
    </recommendedName>
</protein>
<evidence type="ECO:0000313" key="5">
    <source>
        <dbReference type="Proteomes" id="UP001163687"/>
    </source>
</evidence>
<dbReference type="EMBL" id="AP025628">
    <property type="protein sequence ID" value="BDG61482.1"/>
    <property type="molecule type" value="Genomic_DNA"/>
</dbReference>
<dbReference type="Gene3D" id="2.60.40.790">
    <property type="match status" value="1"/>
</dbReference>
<sequence>MHNLPIQPWPGGGPDSWFAEMRRDLESLAEDMTRMLRHAWGLLSSAWPWAPSPAVQVDDLGSEVAVRVHAPGFDPASLDVRVGPGAVYLAGRARQEYREERPGAARMSTSYGEFRTLVPLPAPVDTSRARATYDGTTIDVRVPKLPQIPIHPA</sequence>
<evidence type="ECO:0000256" key="1">
    <source>
        <dbReference type="PROSITE-ProRule" id="PRU00285"/>
    </source>
</evidence>
<keyword evidence="5" id="KW-1185">Reference proteome</keyword>
<dbReference type="SUPFAM" id="SSF49764">
    <property type="entry name" value="HSP20-like chaperones"/>
    <property type="match status" value="1"/>
</dbReference>
<accession>A0AA35CPC4</accession>
<name>A0AA35CPC4_9FIRM</name>
<dbReference type="RefSeq" id="WP_264842128.1">
    <property type="nucleotide sequence ID" value="NZ_AP025628.1"/>
</dbReference>
<evidence type="ECO:0000259" key="3">
    <source>
        <dbReference type="PROSITE" id="PS01031"/>
    </source>
</evidence>
<dbReference type="InterPro" id="IPR008978">
    <property type="entry name" value="HSP20-like_chaperone"/>
</dbReference>
<evidence type="ECO:0000256" key="2">
    <source>
        <dbReference type="RuleBase" id="RU003616"/>
    </source>
</evidence>
<dbReference type="CDD" id="cd06464">
    <property type="entry name" value="ACD_sHsps-like"/>
    <property type="match status" value="1"/>
</dbReference>
<organism evidence="4 5">
    <name type="scientific">Caldinitratiruptor microaerophilus</name>
    <dbReference type="NCBI Taxonomy" id="671077"/>
    <lineage>
        <taxon>Bacteria</taxon>
        <taxon>Bacillati</taxon>
        <taxon>Bacillota</taxon>
        <taxon>Clostridia</taxon>
        <taxon>Eubacteriales</taxon>
        <taxon>Symbiobacteriaceae</taxon>
        <taxon>Caldinitratiruptor</taxon>
    </lineage>
</organism>
<reference evidence="4" key="1">
    <citation type="submission" date="2022-03" db="EMBL/GenBank/DDBJ databases">
        <title>Complete genome sequence of Caldinitratiruptor microaerophilus.</title>
        <authorList>
            <person name="Mukaiyama R."/>
            <person name="Nishiyama T."/>
            <person name="Ueda K."/>
        </authorList>
    </citation>
    <scope>NUCLEOTIDE SEQUENCE</scope>
    <source>
        <strain evidence="4">JCM 16183</strain>
    </source>
</reference>
<dbReference type="InterPro" id="IPR002068">
    <property type="entry name" value="A-crystallin/Hsp20_dom"/>
</dbReference>
<comment type="similarity">
    <text evidence="1 2">Belongs to the small heat shock protein (HSP20) family.</text>
</comment>
<gene>
    <name evidence="4" type="ORF">caldi_25720</name>
</gene>
<evidence type="ECO:0000313" key="4">
    <source>
        <dbReference type="EMBL" id="BDG61482.1"/>
    </source>
</evidence>
<dbReference type="KEGG" id="cmic:caldi_25720"/>
<proteinExistence type="inferred from homology"/>